<dbReference type="AlphaFoldDB" id="A0A7I8K3Q5"/>
<proteinExistence type="predicted"/>
<dbReference type="Proteomes" id="UP000663760">
    <property type="component" value="Chromosome 2"/>
</dbReference>
<keyword evidence="3" id="KW-1185">Reference proteome</keyword>
<name>A0A7I8K3Q5_SPIIN</name>
<accession>A0A7I8K3Q5</accession>
<reference evidence="2" key="1">
    <citation type="submission" date="2020-02" db="EMBL/GenBank/DDBJ databases">
        <authorList>
            <person name="Scholz U."/>
            <person name="Mascher M."/>
            <person name="Fiebig A."/>
        </authorList>
    </citation>
    <scope>NUCLEOTIDE SEQUENCE</scope>
</reference>
<evidence type="ECO:0000313" key="3">
    <source>
        <dbReference type="Proteomes" id="UP000663760"/>
    </source>
</evidence>
<dbReference type="EMBL" id="LR743589">
    <property type="protein sequence ID" value="CAA2616580.1"/>
    <property type="molecule type" value="Genomic_DNA"/>
</dbReference>
<evidence type="ECO:0000313" key="2">
    <source>
        <dbReference type="EMBL" id="CAA7391784.1"/>
    </source>
</evidence>
<sequence>MLYFPSYQSKYKPWVISC</sequence>
<dbReference type="EMBL" id="LR746265">
    <property type="protein sequence ID" value="CAA7391784.1"/>
    <property type="molecule type" value="Genomic_DNA"/>
</dbReference>
<protein>
    <submittedName>
        <fullName evidence="2">Uncharacterized protein</fullName>
    </submittedName>
</protein>
<gene>
    <name evidence="1" type="ORF">SI7747_02002798</name>
    <name evidence="2" type="ORF">SI8410_02003020</name>
</gene>
<evidence type="ECO:0000313" key="1">
    <source>
        <dbReference type="EMBL" id="CAA2616580.1"/>
    </source>
</evidence>
<organism evidence="2 3">
    <name type="scientific">Spirodela intermedia</name>
    <name type="common">Intermediate duckweed</name>
    <dbReference type="NCBI Taxonomy" id="51605"/>
    <lineage>
        <taxon>Eukaryota</taxon>
        <taxon>Viridiplantae</taxon>
        <taxon>Streptophyta</taxon>
        <taxon>Embryophyta</taxon>
        <taxon>Tracheophyta</taxon>
        <taxon>Spermatophyta</taxon>
        <taxon>Magnoliopsida</taxon>
        <taxon>Liliopsida</taxon>
        <taxon>Araceae</taxon>
        <taxon>Lemnoideae</taxon>
        <taxon>Spirodela</taxon>
    </lineage>
</organism>